<evidence type="ECO:0000313" key="3">
    <source>
        <dbReference type="Proteomes" id="UP000314294"/>
    </source>
</evidence>
<reference evidence="2 3" key="1">
    <citation type="submission" date="2019-03" db="EMBL/GenBank/DDBJ databases">
        <title>First draft genome of Liparis tanakae, snailfish: a comprehensive survey of snailfish specific genes.</title>
        <authorList>
            <person name="Kim W."/>
            <person name="Song I."/>
            <person name="Jeong J.-H."/>
            <person name="Kim D."/>
            <person name="Kim S."/>
            <person name="Ryu S."/>
            <person name="Song J.Y."/>
            <person name="Lee S.K."/>
        </authorList>
    </citation>
    <scope>NUCLEOTIDE SEQUENCE [LARGE SCALE GENOMIC DNA]</scope>
    <source>
        <tissue evidence="2">Muscle</tissue>
    </source>
</reference>
<gene>
    <name evidence="2" type="ORF">EYF80_045386</name>
</gene>
<evidence type="ECO:0000256" key="1">
    <source>
        <dbReference type="SAM" id="MobiDB-lite"/>
    </source>
</evidence>
<evidence type="ECO:0000313" key="2">
    <source>
        <dbReference type="EMBL" id="TNN44393.1"/>
    </source>
</evidence>
<dbReference type="Proteomes" id="UP000314294">
    <property type="component" value="Unassembled WGS sequence"/>
</dbReference>
<proteinExistence type="predicted"/>
<sequence>MLGFHFLLPGDTPGPGRETGKKTEEDEESFSGTVMSVICPQIEGRGHKEKAHSHHTTHTPTDEPLRTKNLLFITGVTA</sequence>
<comment type="caution">
    <text evidence="2">The sequence shown here is derived from an EMBL/GenBank/DDBJ whole genome shotgun (WGS) entry which is preliminary data.</text>
</comment>
<dbReference type="EMBL" id="SRLO01000904">
    <property type="protein sequence ID" value="TNN44393.1"/>
    <property type="molecule type" value="Genomic_DNA"/>
</dbReference>
<protein>
    <submittedName>
        <fullName evidence="2">Uncharacterized protein</fullName>
    </submittedName>
</protein>
<dbReference type="AlphaFoldDB" id="A0A4Z2FUD3"/>
<feature type="compositionally biased region" description="Basic residues" evidence="1">
    <location>
        <begin position="47"/>
        <end position="57"/>
    </location>
</feature>
<organism evidence="2 3">
    <name type="scientific">Liparis tanakae</name>
    <name type="common">Tanaka's snailfish</name>
    <dbReference type="NCBI Taxonomy" id="230148"/>
    <lineage>
        <taxon>Eukaryota</taxon>
        <taxon>Metazoa</taxon>
        <taxon>Chordata</taxon>
        <taxon>Craniata</taxon>
        <taxon>Vertebrata</taxon>
        <taxon>Euteleostomi</taxon>
        <taxon>Actinopterygii</taxon>
        <taxon>Neopterygii</taxon>
        <taxon>Teleostei</taxon>
        <taxon>Neoteleostei</taxon>
        <taxon>Acanthomorphata</taxon>
        <taxon>Eupercaria</taxon>
        <taxon>Perciformes</taxon>
        <taxon>Cottioidei</taxon>
        <taxon>Cottales</taxon>
        <taxon>Liparidae</taxon>
        <taxon>Liparis</taxon>
    </lineage>
</organism>
<name>A0A4Z2FUD3_9TELE</name>
<feature type="region of interest" description="Disordered" evidence="1">
    <location>
        <begin position="1"/>
        <end position="68"/>
    </location>
</feature>
<keyword evidence="3" id="KW-1185">Reference proteome</keyword>
<accession>A0A4Z2FUD3</accession>